<feature type="domain" description="N-acetyltransferase" evidence="1">
    <location>
        <begin position="3"/>
        <end position="150"/>
    </location>
</feature>
<dbReference type="SUPFAM" id="SSF55729">
    <property type="entry name" value="Acyl-CoA N-acyltransferases (Nat)"/>
    <property type="match status" value="1"/>
</dbReference>
<dbReference type="InterPro" id="IPR000182">
    <property type="entry name" value="GNAT_dom"/>
</dbReference>
<dbReference type="Pfam" id="PF00583">
    <property type="entry name" value="Acetyltransf_1"/>
    <property type="match status" value="1"/>
</dbReference>
<dbReference type="InterPro" id="IPR016181">
    <property type="entry name" value="Acyl_CoA_acyltransferase"/>
</dbReference>
<name>A0A6C0H127_9ZZZZ</name>
<dbReference type="PROSITE" id="PS51186">
    <property type="entry name" value="GNAT"/>
    <property type="match status" value="1"/>
</dbReference>
<dbReference type="Gene3D" id="3.40.630.30">
    <property type="match status" value="1"/>
</dbReference>
<dbReference type="AlphaFoldDB" id="A0A6C0H127"/>
<organism evidence="2">
    <name type="scientific">viral metagenome</name>
    <dbReference type="NCBI Taxonomy" id="1070528"/>
    <lineage>
        <taxon>unclassified sequences</taxon>
        <taxon>metagenomes</taxon>
        <taxon>organismal metagenomes</taxon>
    </lineage>
</organism>
<accession>A0A6C0H127</accession>
<protein>
    <recommendedName>
        <fullName evidence="1">N-acetyltransferase domain-containing protein</fullName>
    </recommendedName>
</protein>
<evidence type="ECO:0000313" key="2">
    <source>
        <dbReference type="EMBL" id="QHT73773.1"/>
    </source>
</evidence>
<sequence>MNLELRKIDYSNQDLLNKILDWRNDQETRTNSNNTNIITNEIFKLILQKYKESTIDPIIIYLGNVEVGIFTFVKNDDKIFIGININPNYRNMKIGSKSLKLFIESSSKFSIKDIIYASIKKENTSSYNLFNKYFKFLNEDQNYNHFYLDI</sequence>
<reference evidence="2" key="1">
    <citation type="journal article" date="2020" name="Nature">
        <title>Giant virus diversity and host interactions through global metagenomics.</title>
        <authorList>
            <person name="Schulz F."/>
            <person name="Roux S."/>
            <person name="Paez-Espino D."/>
            <person name="Jungbluth S."/>
            <person name="Walsh D.A."/>
            <person name="Denef V.J."/>
            <person name="McMahon K.D."/>
            <person name="Konstantinidis K.T."/>
            <person name="Eloe-Fadrosh E.A."/>
            <person name="Kyrpides N.C."/>
            <person name="Woyke T."/>
        </authorList>
    </citation>
    <scope>NUCLEOTIDE SEQUENCE</scope>
    <source>
        <strain evidence="2">GVMAG-M-3300023179-4</strain>
    </source>
</reference>
<proteinExistence type="predicted"/>
<dbReference type="EMBL" id="MN739832">
    <property type="protein sequence ID" value="QHT73773.1"/>
    <property type="molecule type" value="Genomic_DNA"/>
</dbReference>
<evidence type="ECO:0000259" key="1">
    <source>
        <dbReference type="PROSITE" id="PS51186"/>
    </source>
</evidence>
<dbReference type="GO" id="GO:0016747">
    <property type="term" value="F:acyltransferase activity, transferring groups other than amino-acyl groups"/>
    <property type="evidence" value="ECO:0007669"/>
    <property type="project" value="InterPro"/>
</dbReference>